<feature type="region of interest" description="Disordered" evidence="1">
    <location>
        <begin position="730"/>
        <end position="775"/>
    </location>
</feature>
<dbReference type="SUPFAM" id="SSF63829">
    <property type="entry name" value="Calcium-dependent phosphotriesterase"/>
    <property type="match status" value="1"/>
</dbReference>
<dbReference type="PANTHER" id="PTHR44163:SF1">
    <property type="entry name" value="U3 SMALL NUCLEOLAR RNA-ASSOCIATED PROTEIN 4 HOMOLOG"/>
    <property type="match status" value="1"/>
</dbReference>
<dbReference type="OrthoDB" id="8883818at2759"/>
<proteinExistence type="predicted"/>
<evidence type="ECO:0000313" key="3">
    <source>
        <dbReference type="Proteomes" id="UP000014074"/>
    </source>
</evidence>
<dbReference type="InterPro" id="IPR001680">
    <property type="entry name" value="WD40_rpt"/>
</dbReference>
<dbReference type="GO" id="GO:0032040">
    <property type="term" value="C:small-subunit processome"/>
    <property type="evidence" value="ECO:0007669"/>
    <property type="project" value="TreeGrafter"/>
</dbReference>
<dbReference type="InterPro" id="IPR036322">
    <property type="entry name" value="WD40_repeat_dom_sf"/>
</dbReference>
<dbReference type="AlphaFoldDB" id="R8BMY2"/>
<dbReference type="RefSeq" id="XP_007914411.1">
    <property type="nucleotide sequence ID" value="XM_007916220.1"/>
</dbReference>
<name>R8BMY2_PHAM7</name>
<accession>R8BMY2</accession>
<feature type="region of interest" description="Disordered" evidence="1">
    <location>
        <begin position="527"/>
        <end position="554"/>
    </location>
</feature>
<dbReference type="GO" id="GO:0030686">
    <property type="term" value="C:90S preribosome"/>
    <property type="evidence" value="ECO:0007669"/>
    <property type="project" value="InterPro"/>
</dbReference>
<organism evidence="2 3">
    <name type="scientific">Phaeoacremonium minimum (strain UCR-PA7)</name>
    <name type="common">Esca disease fungus</name>
    <name type="synonym">Togninia minima</name>
    <dbReference type="NCBI Taxonomy" id="1286976"/>
    <lineage>
        <taxon>Eukaryota</taxon>
        <taxon>Fungi</taxon>
        <taxon>Dikarya</taxon>
        <taxon>Ascomycota</taxon>
        <taxon>Pezizomycotina</taxon>
        <taxon>Sordariomycetes</taxon>
        <taxon>Sordariomycetidae</taxon>
        <taxon>Togniniales</taxon>
        <taxon>Togniniaceae</taxon>
        <taxon>Phaeoacremonium</taxon>
    </lineage>
</organism>
<dbReference type="GO" id="GO:0000462">
    <property type="term" value="P:maturation of SSU-rRNA from tricistronic rRNA transcript (SSU-rRNA, 5.8S rRNA, LSU-rRNA)"/>
    <property type="evidence" value="ECO:0007669"/>
    <property type="project" value="InterPro"/>
</dbReference>
<dbReference type="InterPro" id="IPR046351">
    <property type="entry name" value="UTP4"/>
</dbReference>
<dbReference type="KEGG" id="tmn:UCRPA7_3738"/>
<dbReference type="InterPro" id="IPR015943">
    <property type="entry name" value="WD40/YVTN_repeat-like_dom_sf"/>
</dbReference>
<feature type="compositionally biased region" description="Acidic residues" evidence="1">
    <location>
        <begin position="730"/>
        <end position="754"/>
    </location>
</feature>
<gene>
    <name evidence="2" type="ORF">UCRPA7_3738</name>
</gene>
<dbReference type="GO" id="GO:0003723">
    <property type="term" value="F:RNA binding"/>
    <property type="evidence" value="ECO:0007669"/>
    <property type="project" value="TreeGrafter"/>
</dbReference>
<reference evidence="3" key="1">
    <citation type="journal article" date="2013" name="Genome Announc.">
        <title>Draft genome sequence of the ascomycete Phaeoacremonium aleophilum strain UCR-PA7, a causal agent of the esca disease complex in grapevines.</title>
        <authorList>
            <person name="Blanco-Ulate B."/>
            <person name="Rolshausen P."/>
            <person name="Cantu D."/>
        </authorList>
    </citation>
    <scope>NUCLEOTIDE SEQUENCE [LARGE SCALE GENOMIC DNA]</scope>
    <source>
        <strain evidence="3">UCR-PA7</strain>
    </source>
</reference>
<dbReference type="GO" id="GO:0034455">
    <property type="term" value="C:t-UTP complex"/>
    <property type="evidence" value="ECO:0007669"/>
    <property type="project" value="TreeGrafter"/>
</dbReference>
<dbReference type="GeneID" id="19324115"/>
<protein>
    <submittedName>
        <fullName evidence="2">Putative u3 small nucleolar rna-associated protein</fullName>
    </submittedName>
</protein>
<dbReference type="eggNOG" id="KOG2048">
    <property type="taxonomic scope" value="Eukaryota"/>
</dbReference>
<feature type="region of interest" description="Disordered" evidence="1">
    <location>
        <begin position="671"/>
        <end position="701"/>
    </location>
</feature>
<evidence type="ECO:0000256" key="1">
    <source>
        <dbReference type="SAM" id="MobiDB-lite"/>
    </source>
</evidence>
<dbReference type="Proteomes" id="UP000014074">
    <property type="component" value="Unassembled WGS sequence"/>
</dbReference>
<dbReference type="Gene3D" id="2.130.10.10">
    <property type="entry name" value="YVTN repeat-like/Quinoprotein amine dehydrogenase"/>
    <property type="match status" value="2"/>
</dbReference>
<keyword evidence="3" id="KW-1185">Reference proteome</keyword>
<dbReference type="HOGENOM" id="CLU_002392_2_1_1"/>
<dbReference type="PANTHER" id="PTHR44163">
    <property type="entry name" value="U3 SMALL NUCLEOLAR RNA-ASSOCIATED PROTEIN 4 HOMOLOG"/>
    <property type="match status" value="1"/>
</dbReference>
<dbReference type="EMBL" id="KB933061">
    <property type="protein sequence ID" value="EOO00711.1"/>
    <property type="molecule type" value="Genomic_DNA"/>
</dbReference>
<evidence type="ECO:0000313" key="2">
    <source>
        <dbReference type="EMBL" id="EOO00711.1"/>
    </source>
</evidence>
<dbReference type="SMART" id="SM00320">
    <property type="entry name" value="WD40"/>
    <property type="match status" value="6"/>
</dbReference>
<dbReference type="SUPFAM" id="SSF50978">
    <property type="entry name" value="WD40 repeat-like"/>
    <property type="match status" value="1"/>
</dbReference>
<sequence length="848" mass="93966">MDIHRCRFVPYPASPINALAFSHPSLKKNSWSQPVRLAVGRANGDIEIWNPQKGDWFQETIIRGARDRSVDSLVWVTEEDELMEDGKKIRGTSRLFSIGYSNTVTEWDLEKGKAKRHASGQHGDIWCLGVQPLPPKDQTNGAVSGRPVRRLVAGTVDGSLALYSIEEDDLRLQRVLVKTPSKKVKMVSIAFQSRQVAIVGCSDSSIRVYDLRNGSLIRKMTLGSDLTGGSKEIIVWSVKCLKNGDIVSGDSIGQIIIWDGKTYTQAQRIQGHKQDVLSLAVSPDATPVVTPLRKSGQENHRTLSHLPQSLPLQSASRARLIASWWEREVHIWSLQKPVGDLLDAADVEDDMAKNRKLLGRILIKGDSNINSATISRDGTLLFVSTNLDVKAFHLTLDNSKLKEEIRIRKIDVPSSLSQGGGSSVLLSPDSHWLAIIQDGTRVLIAKIIRHEDSEESHITLHPRSSKLDRLKRKIPKNILLGGLRSYDRRITHVAFSADSKMLATADLAGYIDTWVLRDPHLQNGSIAEVEDDASSSSSSSDEGSDDETGMVEAGPRWVRNPKARLIPKLPASPVVLSFSDDVPGKSGDGLTSRDDYTLLAITVGTRLLLFHPLSGSLTDWARKNPHSSLPEEVRKMLDLPKGVLWQGSRLWLYGVSYVFMLDLSQNLSPEESTALVPSDQKNGTKRKRGTDSGAGGRIRQSEALYPHQLRKAVMDGDKKDQWVDIEMTDAEEDGALSGDQDEEEEEEDEDETEGGELQLLRNGQQGVDTGDKSKAGQSRKWWHTYKFRPILGIVPLESSHVEETTSDGAHEKAANGDVPPALEVALVERPIWDVDLPPRYFGVDEYER</sequence>